<keyword evidence="6" id="KW-0949">S-adenosyl-L-methionine</keyword>
<comment type="subcellular location">
    <subcellularLocation>
        <location evidence="2">Membrane</location>
        <topology evidence="2">Multi-pass membrane protein</topology>
    </subcellularLocation>
</comment>
<accession>A0ABS1B5Z1</accession>
<feature type="compositionally biased region" description="Low complexity" evidence="11">
    <location>
        <begin position="351"/>
        <end position="361"/>
    </location>
</feature>
<evidence type="ECO:0000313" key="16">
    <source>
        <dbReference type="Proteomes" id="UP000612352"/>
    </source>
</evidence>
<evidence type="ECO:0000256" key="5">
    <source>
        <dbReference type="ARBA" id="ARBA00022679"/>
    </source>
</evidence>
<gene>
    <name evidence="15" type="ORF">I8D64_01400</name>
</gene>
<dbReference type="InterPro" id="IPR014816">
    <property type="entry name" value="tRNA_MeTrfase_Gcd14"/>
</dbReference>
<dbReference type="Pfam" id="PF14801">
    <property type="entry name" value="TrmI-like_N"/>
    <property type="match status" value="1"/>
</dbReference>
<name>A0ABS1B5Z1_9MICO</name>
<feature type="transmembrane region" description="Helical" evidence="12">
    <location>
        <begin position="126"/>
        <end position="149"/>
    </location>
</feature>
<proteinExistence type="inferred from homology"/>
<feature type="compositionally biased region" description="Basic and acidic residues" evidence="11">
    <location>
        <begin position="696"/>
        <end position="706"/>
    </location>
</feature>
<dbReference type="InterPro" id="IPR049470">
    <property type="entry name" value="TRM61_C"/>
</dbReference>
<keyword evidence="9 12" id="KW-1133">Transmembrane helix</keyword>
<feature type="transmembrane region" description="Helical" evidence="12">
    <location>
        <begin position="155"/>
        <end position="173"/>
    </location>
</feature>
<feature type="domain" description="tRNA (adenine(58)-N(1))-methyltransferase catalytic subunit TRM61 C-terminal" evidence="14">
    <location>
        <begin position="449"/>
        <end position="614"/>
    </location>
</feature>
<keyword evidence="8" id="KW-0819">tRNA processing</keyword>
<keyword evidence="16" id="KW-1185">Reference proteome</keyword>
<evidence type="ECO:0000256" key="3">
    <source>
        <dbReference type="ARBA" id="ARBA00007931"/>
    </source>
</evidence>
<dbReference type="PANTHER" id="PTHR12133">
    <property type="entry name" value="TRNA (ADENINE(58)-N(1))-METHYLTRANSFERASE"/>
    <property type="match status" value="1"/>
</dbReference>
<feature type="compositionally biased region" description="Basic residues" evidence="11">
    <location>
        <begin position="280"/>
        <end position="289"/>
    </location>
</feature>
<dbReference type="InterPro" id="IPR029063">
    <property type="entry name" value="SAM-dependent_MTases_sf"/>
</dbReference>
<dbReference type="InterPro" id="IPR008915">
    <property type="entry name" value="Peptidase_M50"/>
</dbReference>
<sequence>AVGDPLGVAGPLPVRGQARGARPAGAHVDHIALTLWGGHTTYRARRVGALPSVLISLAGPAVNLVIAVAAALAEHAAPGAGSSHLLTMISSLNWALAVFNVLPGLPMDGGRALESLLGALLRSPRTATRITAWIGRVIAIVVVAGPLLAALRFPGSTSVILVLWGVMIGMMLWRGAGDALREAGLRERVLALRAGDLMVRIPLVRADAPLTTLPSGTEDAPGAQRAPGAADTARPEDRGVPRLLVLDPSHGVGVLDEEALLRARDAAPRRPCGGGDHLARRPRTPRRGPRGGGSRGGGADPAPGRAPGDGGGRGDRRRRHHGDDRSRPPAGLTPRLVCMTSAADETPLHGAPQETAQSSPQPQSPQPAPRAERPGLDRTGPFVLGDKVQLADAKNRLHTITLREGGEFHTHRGVLRHADLIGAEDGVVVEDSQGNPFQALRPLYSDYMLSMPRGAAIIYPKDSAQILMWGDIFPGARVLEAGVGSGGLTTALLRAIGEHGSLRSIERREEFAQVARENVETFFGGAPSTWDLQIGDFQDVAAQMAREGESADRVVLDMLAPWECVDAAAEVLVSGGVYLAYVATVTQLSRTAEALRDHGEFTEPSAWESFVRPWHLEGLAVRPEHRMNAHTGFLLTARRTAHGTQALRRTRRPAPGSQDEAELNHPDNEGFGGSTTEWSGEDLGERGIAPRKIKRALRDIRQGRDR</sequence>
<evidence type="ECO:0000256" key="9">
    <source>
        <dbReference type="ARBA" id="ARBA00022989"/>
    </source>
</evidence>
<feature type="non-terminal residue" evidence="15">
    <location>
        <position position="1"/>
    </location>
</feature>
<feature type="compositionally biased region" description="Gly residues" evidence="11">
    <location>
        <begin position="290"/>
        <end position="299"/>
    </location>
</feature>
<keyword evidence="15" id="KW-0378">Hydrolase</keyword>
<keyword evidence="5" id="KW-0808">Transferase</keyword>
<evidence type="ECO:0000256" key="2">
    <source>
        <dbReference type="ARBA" id="ARBA00004141"/>
    </source>
</evidence>
<dbReference type="Pfam" id="PF08704">
    <property type="entry name" value="GCD14"/>
    <property type="match status" value="1"/>
</dbReference>
<feature type="region of interest" description="Disordered" evidence="11">
    <location>
        <begin position="266"/>
        <end position="382"/>
    </location>
</feature>
<feature type="transmembrane region" description="Helical" evidence="12">
    <location>
        <begin position="85"/>
        <end position="105"/>
    </location>
</feature>
<feature type="transmembrane region" description="Helical" evidence="12">
    <location>
        <begin position="53"/>
        <end position="73"/>
    </location>
</feature>
<dbReference type="PANTHER" id="PTHR12133:SF1">
    <property type="entry name" value="TRNA (ADENINE(58)-N(1))-METHYLTRANSFERASE, MITOCHONDRIAL"/>
    <property type="match status" value="1"/>
</dbReference>
<keyword evidence="7 12" id="KW-0812">Transmembrane</keyword>
<feature type="domain" description="Peptidase M50" evidence="13">
    <location>
        <begin position="75"/>
        <end position="141"/>
    </location>
</feature>
<evidence type="ECO:0000256" key="7">
    <source>
        <dbReference type="ARBA" id="ARBA00022692"/>
    </source>
</evidence>
<keyword evidence="4" id="KW-0489">Methyltransferase</keyword>
<protein>
    <submittedName>
        <fullName evidence="15">Site-2 protease family protein</fullName>
    </submittedName>
</protein>
<feature type="region of interest" description="Disordered" evidence="11">
    <location>
        <begin position="212"/>
        <end position="239"/>
    </location>
</feature>
<evidence type="ECO:0000256" key="10">
    <source>
        <dbReference type="ARBA" id="ARBA00023136"/>
    </source>
</evidence>
<evidence type="ECO:0000256" key="8">
    <source>
        <dbReference type="ARBA" id="ARBA00022694"/>
    </source>
</evidence>
<evidence type="ECO:0000256" key="4">
    <source>
        <dbReference type="ARBA" id="ARBA00022603"/>
    </source>
</evidence>
<comment type="caution">
    <text evidence="15">The sequence shown here is derived from an EMBL/GenBank/DDBJ whole genome shotgun (WGS) entry which is preliminary data.</text>
</comment>
<evidence type="ECO:0000256" key="12">
    <source>
        <dbReference type="SAM" id="Phobius"/>
    </source>
</evidence>
<evidence type="ECO:0000256" key="1">
    <source>
        <dbReference type="ARBA" id="ARBA00001947"/>
    </source>
</evidence>
<evidence type="ECO:0000256" key="6">
    <source>
        <dbReference type="ARBA" id="ARBA00022691"/>
    </source>
</evidence>
<feature type="region of interest" description="Disordered" evidence="11">
    <location>
        <begin position="642"/>
        <end position="706"/>
    </location>
</feature>
<evidence type="ECO:0000313" key="15">
    <source>
        <dbReference type="EMBL" id="MBK0330062.1"/>
    </source>
</evidence>
<organism evidence="15 16">
    <name type="scientific">Brachybacterium halotolerans</name>
    <dbReference type="NCBI Taxonomy" id="2795215"/>
    <lineage>
        <taxon>Bacteria</taxon>
        <taxon>Bacillati</taxon>
        <taxon>Actinomycetota</taxon>
        <taxon>Actinomycetes</taxon>
        <taxon>Micrococcales</taxon>
        <taxon>Dermabacteraceae</taxon>
        <taxon>Brachybacterium</taxon>
    </lineage>
</organism>
<dbReference type="EMBL" id="JAEDAJ010000001">
    <property type="protein sequence ID" value="MBK0330062.1"/>
    <property type="molecule type" value="Genomic_DNA"/>
</dbReference>
<evidence type="ECO:0000259" key="14">
    <source>
        <dbReference type="Pfam" id="PF08704"/>
    </source>
</evidence>
<dbReference type="PROSITE" id="PS51620">
    <property type="entry name" value="SAM_TRM61"/>
    <property type="match status" value="1"/>
</dbReference>
<evidence type="ECO:0000259" key="13">
    <source>
        <dbReference type="Pfam" id="PF02163"/>
    </source>
</evidence>
<keyword evidence="10 12" id="KW-0472">Membrane</keyword>
<dbReference type="GO" id="GO:0006508">
    <property type="term" value="P:proteolysis"/>
    <property type="evidence" value="ECO:0007669"/>
    <property type="project" value="UniProtKB-KW"/>
</dbReference>
<dbReference type="SUPFAM" id="SSF53335">
    <property type="entry name" value="S-adenosyl-L-methionine-dependent methyltransferases"/>
    <property type="match status" value="1"/>
</dbReference>
<comment type="similarity">
    <text evidence="3">Belongs to the peptidase M50B family.</text>
</comment>
<evidence type="ECO:0000256" key="11">
    <source>
        <dbReference type="SAM" id="MobiDB-lite"/>
    </source>
</evidence>
<comment type="cofactor">
    <cofactor evidence="1">
        <name>Zn(2+)</name>
        <dbReference type="ChEBI" id="CHEBI:29105"/>
    </cofactor>
</comment>
<dbReference type="Gene3D" id="3.10.330.20">
    <property type="match status" value="1"/>
</dbReference>
<dbReference type="Gene3D" id="3.40.50.150">
    <property type="entry name" value="Vaccinia Virus protein VP39"/>
    <property type="match status" value="1"/>
</dbReference>
<keyword evidence="15" id="KW-0645">Protease</keyword>
<dbReference type="Proteomes" id="UP000612352">
    <property type="component" value="Unassembled WGS sequence"/>
</dbReference>
<reference evidence="15 16" key="1">
    <citation type="submission" date="2020-12" db="EMBL/GenBank/DDBJ databases">
        <title>Brachybacterium sp. MASK1Z-5, whole genome shotgun sequence.</title>
        <authorList>
            <person name="Tuo L."/>
        </authorList>
    </citation>
    <scope>NUCLEOTIDE SEQUENCE [LARGE SCALE GENOMIC DNA]</scope>
    <source>
        <strain evidence="15 16">MASK1Z-5</strain>
    </source>
</reference>
<dbReference type="Pfam" id="PF02163">
    <property type="entry name" value="Peptidase_M50"/>
    <property type="match status" value="1"/>
</dbReference>
<dbReference type="CDD" id="cd02440">
    <property type="entry name" value="AdoMet_MTases"/>
    <property type="match status" value="1"/>
</dbReference>
<dbReference type="GO" id="GO:0008233">
    <property type="term" value="F:peptidase activity"/>
    <property type="evidence" value="ECO:0007669"/>
    <property type="project" value="UniProtKB-KW"/>
</dbReference>